<evidence type="ECO:0000313" key="1">
    <source>
        <dbReference type="EMBL" id="GME94312.1"/>
    </source>
</evidence>
<reference evidence="1" key="1">
    <citation type="submission" date="2023-04" db="EMBL/GenBank/DDBJ databases">
        <title>Candida boidinii NBRC 1967.</title>
        <authorList>
            <person name="Ichikawa N."/>
            <person name="Sato H."/>
            <person name="Tonouchi N."/>
        </authorList>
    </citation>
    <scope>NUCLEOTIDE SEQUENCE</scope>
    <source>
        <strain evidence="1">NBRC 1967</strain>
    </source>
</reference>
<gene>
    <name evidence="1" type="ORF">Cboi01_000347300</name>
</gene>
<protein>
    <submittedName>
        <fullName evidence="1">Unnamed protein product</fullName>
    </submittedName>
</protein>
<proteinExistence type="predicted"/>
<comment type="caution">
    <text evidence="1">The sequence shown here is derived from an EMBL/GenBank/DDBJ whole genome shotgun (WGS) entry which is preliminary data.</text>
</comment>
<name>A0ACB5TSJ4_CANBO</name>
<accession>A0ACB5TSJ4</accession>
<keyword evidence="2" id="KW-1185">Reference proteome</keyword>
<organism evidence="1 2">
    <name type="scientific">Candida boidinii</name>
    <name type="common">Yeast</name>
    <dbReference type="NCBI Taxonomy" id="5477"/>
    <lineage>
        <taxon>Eukaryota</taxon>
        <taxon>Fungi</taxon>
        <taxon>Dikarya</taxon>
        <taxon>Ascomycota</taxon>
        <taxon>Saccharomycotina</taxon>
        <taxon>Pichiomycetes</taxon>
        <taxon>Pichiales</taxon>
        <taxon>Pichiaceae</taxon>
        <taxon>Ogataea</taxon>
        <taxon>Ogataea/Candida clade</taxon>
    </lineage>
</organism>
<dbReference type="Proteomes" id="UP001165101">
    <property type="component" value="Unassembled WGS sequence"/>
</dbReference>
<sequence>MKPRWLVLAQHSTSAVSGRSSSRFGGNPRACPCAWSTGNAWMHKEARASGRGLLPTNCSVCPAARALDVEDCGEGSAGVGGTIRRYTAASTDAVNAVDAAAAAAAAAAADGEEQEVELSRISSYSVKALQVG</sequence>
<evidence type="ECO:0000313" key="2">
    <source>
        <dbReference type="Proteomes" id="UP001165101"/>
    </source>
</evidence>
<dbReference type="EMBL" id="BSXV01001913">
    <property type="protein sequence ID" value="GME94312.1"/>
    <property type="molecule type" value="Genomic_DNA"/>
</dbReference>